<gene>
    <name evidence="1" type="ORF">VTK73DRAFT_5134</name>
</gene>
<name>A0ABR3WPV5_9PEZI</name>
<evidence type="ECO:0000313" key="1">
    <source>
        <dbReference type="EMBL" id="KAL1865595.1"/>
    </source>
</evidence>
<sequence length="158" mass="18209">MLVSFMIRQQLCRPGSKEPVRSELGRCLVNLRHLREGTSWPGPNVKSPPTAAWGTNAARTQPIYLAEESPRVGLAWAGEAIRTHVFARPDCSTMRRRDGDAEALWEETRRMNSFSFCKGLSFRYCKCLKVRRLELEILRQQKIVRNFSSCNYMRLGVF</sequence>
<keyword evidence="2" id="KW-1185">Reference proteome</keyword>
<accession>A0ABR3WPV5</accession>
<dbReference type="EMBL" id="JAZHXJ010000289">
    <property type="protein sequence ID" value="KAL1865595.1"/>
    <property type="molecule type" value="Genomic_DNA"/>
</dbReference>
<comment type="caution">
    <text evidence="1">The sequence shown here is derived from an EMBL/GenBank/DDBJ whole genome shotgun (WGS) entry which is preliminary data.</text>
</comment>
<dbReference type="Proteomes" id="UP001586593">
    <property type="component" value="Unassembled WGS sequence"/>
</dbReference>
<organism evidence="1 2">
    <name type="scientific">Phialemonium thermophilum</name>
    <dbReference type="NCBI Taxonomy" id="223376"/>
    <lineage>
        <taxon>Eukaryota</taxon>
        <taxon>Fungi</taxon>
        <taxon>Dikarya</taxon>
        <taxon>Ascomycota</taxon>
        <taxon>Pezizomycotina</taxon>
        <taxon>Sordariomycetes</taxon>
        <taxon>Sordariomycetidae</taxon>
        <taxon>Cephalothecales</taxon>
        <taxon>Cephalothecaceae</taxon>
        <taxon>Phialemonium</taxon>
    </lineage>
</organism>
<reference evidence="1 2" key="1">
    <citation type="journal article" date="2024" name="Commun. Biol.">
        <title>Comparative genomic analysis of thermophilic fungi reveals convergent evolutionary adaptations and gene losses.</title>
        <authorList>
            <person name="Steindorff A.S."/>
            <person name="Aguilar-Pontes M.V."/>
            <person name="Robinson A.J."/>
            <person name="Andreopoulos B."/>
            <person name="LaButti K."/>
            <person name="Kuo A."/>
            <person name="Mondo S."/>
            <person name="Riley R."/>
            <person name="Otillar R."/>
            <person name="Haridas S."/>
            <person name="Lipzen A."/>
            <person name="Grimwood J."/>
            <person name="Schmutz J."/>
            <person name="Clum A."/>
            <person name="Reid I.D."/>
            <person name="Moisan M.C."/>
            <person name="Butler G."/>
            <person name="Nguyen T.T.M."/>
            <person name="Dewar K."/>
            <person name="Conant G."/>
            <person name="Drula E."/>
            <person name="Henrissat B."/>
            <person name="Hansel C."/>
            <person name="Singer S."/>
            <person name="Hutchinson M.I."/>
            <person name="de Vries R.P."/>
            <person name="Natvig D.O."/>
            <person name="Powell A.J."/>
            <person name="Tsang A."/>
            <person name="Grigoriev I.V."/>
        </authorList>
    </citation>
    <scope>NUCLEOTIDE SEQUENCE [LARGE SCALE GENOMIC DNA]</scope>
    <source>
        <strain evidence="1 2">ATCC 24622</strain>
    </source>
</reference>
<evidence type="ECO:0000313" key="2">
    <source>
        <dbReference type="Proteomes" id="UP001586593"/>
    </source>
</evidence>
<protein>
    <submittedName>
        <fullName evidence="1">Uncharacterized protein</fullName>
    </submittedName>
</protein>
<proteinExistence type="predicted"/>